<name>A0AA37XDF3_9MICO</name>
<proteinExistence type="predicted"/>
<sequence length="113" mass="12644">MREYGVMTTPWTRLLASNRLFRRDGDDFVWPYEITVSLRESGPVIGIGEGVGHGAAGGMFSPQEALGRRAHFAKAQGEWLIPHIERMARGERVTAEELVEQFEQIHGRTPPLG</sequence>
<organism evidence="1 2">
    <name type="scientific">Arenivirga flava</name>
    <dbReference type="NCBI Taxonomy" id="1930060"/>
    <lineage>
        <taxon>Bacteria</taxon>
        <taxon>Bacillati</taxon>
        <taxon>Actinomycetota</taxon>
        <taxon>Actinomycetes</taxon>
        <taxon>Micrococcales</taxon>
        <taxon>Microbacteriaceae</taxon>
        <taxon>Arenivirga</taxon>
    </lineage>
</organism>
<dbReference type="EMBL" id="BSUL01000001">
    <property type="protein sequence ID" value="GMA29567.1"/>
    <property type="molecule type" value="Genomic_DNA"/>
</dbReference>
<comment type="caution">
    <text evidence="1">The sequence shown here is derived from an EMBL/GenBank/DDBJ whole genome shotgun (WGS) entry which is preliminary data.</text>
</comment>
<evidence type="ECO:0000313" key="2">
    <source>
        <dbReference type="Proteomes" id="UP001157160"/>
    </source>
</evidence>
<evidence type="ECO:0000313" key="1">
    <source>
        <dbReference type="EMBL" id="GMA29567.1"/>
    </source>
</evidence>
<accession>A0AA37XDF3</accession>
<reference evidence="1 2" key="1">
    <citation type="journal article" date="2014" name="Int. J. Syst. Evol. Microbiol.">
        <title>Complete genome sequence of Corynebacterium casei LMG S-19264T (=DSM 44701T), isolated from a smear-ripened cheese.</title>
        <authorList>
            <consortium name="US DOE Joint Genome Institute (JGI-PGF)"/>
            <person name="Walter F."/>
            <person name="Albersmeier A."/>
            <person name="Kalinowski J."/>
            <person name="Ruckert C."/>
        </authorList>
    </citation>
    <scope>NUCLEOTIDE SEQUENCE [LARGE SCALE GENOMIC DNA]</scope>
    <source>
        <strain evidence="1 2">NBRC 112289</strain>
    </source>
</reference>
<dbReference type="Proteomes" id="UP001157160">
    <property type="component" value="Unassembled WGS sequence"/>
</dbReference>
<gene>
    <name evidence="1" type="ORF">GCM10025874_28200</name>
</gene>
<dbReference type="AlphaFoldDB" id="A0AA37XDF3"/>
<keyword evidence="2" id="KW-1185">Reference proteome</keyword>
<protein>
    <submittedName>
        <fullName evidence="1">Uncharacterized protein</fullName>
    </submittedName>
</protein>